<dbReference type="NCBIfam" id="TIGR00517">
    <property type="entry name" value="acyl_carrier"/>
    <property type="match status" value="1"/>
</dbReference>
<dbReference type="PANTHER" id="PTHR46153:SF20">
    <property type="entry name" value="ACYL CARRIER PROTEIN 2, CHLOROPLASTIC-RELATED"/>
    <property type="match status" value="1"/>
</dbReference>
<dbReference type="GO" id="GO:0031177">
    <property type="term" value="F:phosphopantetheine binding"/>
    <property type="evidence" value="ECO:0007669"/>
    <property type="project" value="InterPro"/>
</dbReference>
<keyword evidence="11" id="KW-0443">Lipid metabolism</keyword>
<evidence type="ECO:0000256" key="4">
    <source>
        <dbReference type="ARBA" id="ARBA00022450"/>
    </source>
</evidence>
<proteinExistence type="inferred from homology"/>
<dbReference type="InterPro" id="IPR003231">
    <property type="entry name" value="ACP"/>
</dbReference>
<evidence type="ECO:0000256" key="12">
    <source>
        <dbReference type="ARBA" id="ARBA00023160"/>
    </source>
</evidence>
<accession>A0AAV8QSZ9</accession>
<comment type="similarity">
    <text evidence="3">Belongs to the acyl carrier protein (ACP) family.</text>
</comment>
<dbReference type="PROSITE" id="PS50075">
    <property type="entry name" value="CARRIER"/>
    <property type="match status" value="1"/>
</dbReference>
<dbReference type="Proteomes" id="UP001222027">
    <property type="component" value="Unassembled WGS sequence"/>
</dbReference>
<evidence type="ECO:0000256" key="9">
    <source>
        <dbReference type="ARBA" id="ARBA00022832"/>
    </source>
</evidence>
<dbReference type="SMART" id="SM00823">
    <property type="entry name" value="PKS_PP"/>
    <property type="match status" value="1"/>
</dbReference>
<dbReference type="InterPro" id="IPR036736">
    <property type="entry name" value="ACP-like_sf"/>
</dbReference>
<sequence>MASLAGTTISISSRPWQSLQAAKEFSSVKSISFSSIRKSLPVIRLRPASSRLQICCAAKSETLEKVLKIVKKQLALPEGTAITAESKFSELGADSLDTVEIVMGLEEAFGISVEEESAQKIVTVKDAANLIEELVKSQSC</sequence>
<keyword evidence="16" id="KW-1185">Reference proteome</keyword>
<dbReference type="InterPro" id="IPR044813">
    <property type="entry name" value="ACP_chloroplastic"/>
</dbReference>
<dbReference type="Pfam" id="PF00550">
    <property type="entry name" value="PP-binding"/>
    <property type="match status" value="1"/>
</dbReference>
<evidence type="ECO:0000256" key="13">
    <source>
        <dbReference type="RuleBase" id="RU000722"/>
    </source>
</evidence>
<dbReference type="GO" id="GO:0009507">
    <property type="term" value="C:chloroplast"/>
    <property type="evidence" value="ECO:0007669"/>
    <property type="project" value="UniProtKB-SubCell"/>
</dbReference>
<dbReference type="HAMAP" id="MF_01217">
    <property type="entry name" value="Acyl_carrier"/>
    <property type="match status" value="1"/>
</dbReference>
<dbReference type="EMBL" id="JAQQAF010000004">
    <property type="protein sequence ID" value="KAJ8490597.1"/>
    <property type="molecule type" value="Genomic_DNA"/>
</dbReference>
<keyword evidence="5 13" id="KW-0444">Lipid biosynthesis</keyword>
<dbReference type="Gene3D" id="1.10.1200.10">
    <property type="entry name" value="ACP-like"/>
    <property type="match status" value="1"/>
</dbReference>
<evidence type="ECO:0000256" key="3">
    <source>
        <dbReference type="ARBA" id="ARBA00010930"/>
    </source>
</evidence>
<dbReference type="GO" id="GO:0000036">
    <property type="term" value="F:acyl carrier activity"/>
    <property type="evidence" value="ECO:0007669"/>
    <property type="project" value="InterPro"/>
</dbReference>
<evidence type="ECO:0000256" key="7">
    <source>
        <dbReference type="ARBA" id="ARBA00022553"/>
    </source>
</evidence>
<evidence type="ECO:0000256" key="2">
    <source>
        <dbReference type="ARBA" id="ARBA00004229"/>
    </source>
</evidence>
<dbReference type="PROSITE" id="PS00012">
    <property type="entry name" value="PHOSPHOPANTETHEINE"/>
    <property type="match status" value="1"/>
</dbReference>
<keyword evidence="4 13" id="KW-0596">Phosphopantetheine</keyword>
<keyword evidence="10" id="KW-0809">Transit peptide</keyword>
<organism evidence="15 16">
    <name type="scientific">Ensete ventricosum</name>
    <name type="common">Abyssinian banana</name>
    <name type="synonym">Musa ensete</name>
    <dbReference type="NCBI Taxonomy" id="4639"/>
    <lineage>
        <taxon>Eukaryota</taxon>
        <taxon>Viridiplantae</taxon>
        <taxon>Streptophyta</taxon>
        <taxon>Embryophyta</taxon>
        <taxon>Tracheophyta</taxon>
        <taxon>Spermatophyta</taxon>
        <taxon>Magnoliopsida</taxon>
        <taxon>Liliopsida</taxon>
        <taxon>Zingiberales</taxon>
        <taxon>Musaceae</taxon>
        <taxon>Ensete</taxon>
    </lineage>
</organism>
<evidence type="ECO:0000256" key="5">
    <source>
        <dbReference type="ARBA" id="ARBA00022516"/>
    </source>
</evidence>
<comment type="caution">
    <text evidence="15">The sequence shown here is derived from an EMBL/GenBank/DDBJ whole genome shotgun (WGS) entry which is preliminary data.</text>
</comment>
<evidence type="ECO:0000313" key="15">
    <source>
        <dbReference type="EMBL" id="KAJ8490597.1"/>
    </source>
</evidence>
<name>A0AAV8QSZ9_ENSVE</name>
<dbReference type="InterPro" id="IPR020806">
    <property type="entry name" value="PKS_PP-bd"/>
</dbReference>
<dbReference type="SUPFAM" id="SSF47336">
    <property type="entry name" value="ACP-like"/>
    <property type="match status" value="1"/>
</dbReference>
<evidence type="ECO:0000256" key="6">
    <source>
        <dbReference type="ARBA" id="ARBA00022528"/>
    </source>
</evidence>
<keyword evidence="9" id="KW-0276">Fatty acid metabolism</keyword>
<dbReference type="InterPro" id="IPR006162">
    <property type="entry name" value="Ppantetheine_attach_site"/>
</dbReference>
<evidence type="ECO:0000313" key="16">
    <source>
        <dbReference type="Proteomes" id="UP001222027"/>
    </source>
</evidence>
<evidence type="ECO:0000256" key="8">
    <source>
        <dbReference type="ARBA" id="ARBA00022640"/>
    </source>
</evidence>
<comment type="function">
    <text evidence="1 13">Carrier of the growing fatty acid chain in fatty acid biosynthesis.</text>
</comment>
<evidence type="ECO:0000259" key="14">
    <source>
        <dbReference type="PROSITE" id="PS50075"/>
    </source>
</evidence>
<protein>
    <recommendedName>
        <fullName evidence="13">Acyl carrier protein</fullName>
    </recommendedName>
</protein>
<gene>
    <name evidence="15" type="ORF">OPV22_012318</name>
</gene>
<keyword evidence="7" id="KW-0597">Phosphoprotein</keyword>
<dbReference type="NCBIfam" id="NF002148">
    <property type="entry name" value="PRK00982.1-2"/>
    <property type="match status" value="1"/>
</dbReference>
<feature type="domain" description="Carrier" evidence="14">
    <location>
        <begin position="60"/>
        <end position="135"/>
    </location>
</feature>
<reference evidence="15 16" key="1">
    <citation type="submission" date="2022-12" db="EMBL/GenBank/DDBJ databases">
        <title>Chromosome-scale assembly of the Ensete ventricosum genome.</title>
        <authorList>
            <person name="Dussert Y."/>
            <person name="Stocks J."/>
            <person name="Wendawek A."/>
            <person name="Woldeyes F."/>
            <person name="Nichols R.A."/>
            <person name="Borrell J.S."/>
        </authorList>
    </citation>
    <scope>NUCLEOTIDE SEQUENCE [LARGE SCALE GENOMIC DNA]</scope>
    <source>
        <strain evidence="16">cv. Maze</strain>
        <tissue evidence="15">Seeds</tissue>
    </source>
</reference>
<keyword evidence="6" id="KW-0150">Chloroplast</keyword>
<evidence type="ECO:0000256" key="10">
    <source>
        <dbReference type="ARBA" id="ARBA00022946"/>
    </source>
</evidence>
<dbReference type="InterPro" id="IPR009081">
    <property type="entry name" value="PP-bd_ACP"/>
</dbReference>
<keyword evidence="8" id="KW-0934">Plastid</keyword>
<evidence type="ECO:0000256" key="1">
    <source>
        <dbReference type="ARBA" id="ARBA00003180"/>
    </source>
</evidence>
<dbReference type="PANTHER" id="PTHR46153">
    <property type="entry name" value="ACYL CARRIER PROTEIN"/>
    <property type="match status" value="1"/>
</dbReference>
<comment type="subcellular location">
    <subcellularLocation>
        <location evidence="2">Plastid</location>
        <location evidence="2">Chloroplast</location>
    </subcellularLocation>
</comment>
<dbReference type="AlphaFoldDB" id="A0AAV8QSZ9"/>
<evidence type="ECO:0000256" key="11">
    <source>
        <dbReference type="ARBA" id="ARBA00023098"/>
    </source>
</evidence>
<keyword evidence="12 13" id="KW-0275">Fatty acid biosynthesis</keyword>